<evidence type="ECO:0000313" key="2">
    <source>
        <dbReference type="EMBL" id="GAA2636095.1"/>
    </source>
</evidence>
<gene>
    <name evidence="2" type="ORF">GCM10010411_89050</name>
</gene>
<name>A0ABN3QV23_9ACTN</name>
<sequence length="199" mass="20381">MKKLLRMTCFSTALAISAASFSPSPVHASPGSPAAPVAGSLGAEVSQGSAVDDETFTITAQSTGASLQGGAAARITCTGSFKGNRPYDSPHPGASSKKRKINAHLSVTCTGVGAGATLVTVSSRMTDGRRAGKASTGRGFRKARTGGDLACVSSKRAYRALGLVIIKFPPRYSPPSARATPRSIAKAFKKNRKGICVKP</sequence>
<reference evidence="2 3" key="1">
    <citation type="journal article" date="2019" name="Int. J. Syst. Evol. Microbiol.">
        <title>The Global Catalogue of Microorganisms (GCM) 10K type strain sequencing project: providing services to taxonomists for standard genome sequencing and annotation.</title>
        <authorList>
            <consortium name="The Broad Institute Genomics Platform"/>
            <consortium name="The Broad Institute Genome Sequencing Center for Infectious Disease"/>
            <person name="Wu L."/>
            <person name="Ma J."/>
        </authorList>
    </citation>
    <scope>NUCLEOTIDE SEQUENCE [LARGE SCALE GENOMIC DNA]</scope>
    <source>
        <strain evidence="2 3">JCM 6833</strain>
    </source>
</reference>
<accession>A0ABN3QV23</accession>
<feature type="chain" id="PRO_5046925152" evidence="1">
    <location>
        <begin position="29"/>
        <end position="199"/>
    </location>
</feature>
<dbReference type="RefSeq" id="WP_344548664.1">
    <property type="nucleotide sequence ID" value="NZ_BAAATD010000020.1"/>
</dbReference>
<evidence type="ECO:0000256" key="1">
    <source>
        <dbReference type="SAM" id="SignalP"/>
    </source>
</evidence>
<organism evidence="2 3">
    <name type="scientific">Actinomadura fulvescens</name>
    <dbReference type="NCBI Taxonomy" id="46160"/>
    <lineage>
        <taxon>Bacteria</taxon>
        <taxon>Bacillati</taxon>
        <taxon>Actinomycetota</taxon>
        <taxon>Actinomycetes</taxon>
        <taxon>Streptosporangiales</taxon>
        <taxon>Thermomonosporaceae</taxon>
        <taxon>Actinomadura</taxon>
    </lineage>
</organism>
<proteinExistence type="predicted"/>
<protein>
    <submittedName>
        <fullName evidence="2">Uncharacterized protein</fullName>
    </submittedName>
</protein>
<feature type="signal peptide" evidence="1">
    <location>
        <begin position="1"/>
        <end position="28"/>
    </location>
</feature>
<dbReference type="EMBL" id="BAAATD010000020">
    <property type="protein sequence ID" value="GAA2636095.1"/>
    <property type="molecule type" value="Genomic_DNA"/>
</dbReference>
<comment type="caution">
    <text evidence="2">The sequence shown here is derived from an EMBL/GenBank/DDBJ whole genome shotgun (WGS) entry which is preliminary data.</text>
</comment>
<dbReference type="Proteomes" id="UP001501509">
    <property type="component" value="Unassembled WGS sequence"/>
</dbReference>
<keyword evidence="1" id="KW-0732">Signal</keyword>
<keyword evidence="3" id="KW-1185">Reference proteome</keyword>
<evidence type="ECO:0000313" key="3">
    <source>
        <dbReference type="Proteomes" id="UP001501509"/>
    </source>
</evidence>